<dbReference type="Gene3D" id="3.30.559.10">
    <property type="entry name" value="Chloramphenicol acetyltransferase-like domain"/>
    <property type="match status" value="1"/>
</dbReference>
<protein>
    <submittedName>
        <fullName evidence="2">Uncharacterized protein</fullName>
    </submittedName>
</protein>
<reference evidence="2" key="3">
    <citation type="submission" date="2025-08" db="UniProtKB">
        <authorList>
            <consortium name="RefSeq"/>
        </authorList>
    </citation>
    <scope>IDENTIFICATION</scope>
    <source>
        <strain evidence="2">NI907</strain>
    </source>
</reference>
<dbReference type="GeneID" id="41960219"/>
<dbReference type="Proteomes" id="UP000515153">
    <property type="component" value="Chromosome I"/>
</dbReference>
<dbReference type="InterPro" id="IPR023213">
    <property type="entry name" value="CAT-like_dom_sf"/>
</dbReference>
<dbReference type="AlphaFoldDB" id="A0A6P8B772"/>
<organism evidence="1 2">
    <name type="scientific">Pyricularia grisea</name>
    <name type="common">Crabgrass-specific blast fungus</name>
    <name type="synonym">Magnaporthe grisea</name>
    <dbReference type="NCBI Taxonomy" id="148305"/>
    <lineage>
        <taxon>Eukaryota</taxon>
        <taxon>Fungi</taxon>
        <taxon>Dikarya</taxon>
        <taxon>Ascomycota</taxon>
        <taxon>Pezizomycotina</taxon>
        <taxon>Sordariomycetes</taxon>
        <taxon>Sordariomycetidae</taxon>
        <taxon>Magnaporthales</taxon>
        <taxon>Pyriculariaceae</taxon>
        <taxon>Pyricularia</taxon>
    </lineage>
</organism>
<gene>
    <name evidence="2" type="ORF">PgNI_05276</name>
</gene>
<dbReference type="RefSeq" id="XP_030982869.1">
    <property type="nucleotide sequence ID" value="XM_031125310.1"/>
</dbReference>
<keyword evidence="1" id="KW-1185">Reference proteome</keyword>
<evidence type="ECO:0000313" key="1">
    <source>
        <dbReference type="Proteomes" id="UP000515153"/>
    </source>
</evidence>
<evidence type="ECO:0000313" key="2">
    <source>
        <dbReference type="RefSeq" id="XP_030982869.1"/>
    </source>
</evidence>
<accession>A0A6P8B772</accession>
<name>A0A6P8B772_PYRGI</name>
<reference evidence="2" key="2">
    <citation type="submission" date="2019-10" db="EMBL/GenBank/DDBJ databases">
        <authorList>
            <consortium name="NCBI Genome Project"/>
        </authorList>
    </citation>
    <scope>NUCLEOTIDE SEQUENCE</scope>
    <source>
        <strain evidence="2">NI907</strain>
    </source>
</reference>
<sequence length="159" mass="17531">MITASCVVTLKRDQFRKASFANNLEGRFKVAIERAWVKLRFCHPAIAATVSRDPNTDTLRRSCLRVGNTAGSTISEWVAATYRSGPTEESMSSIEGSLDMCQLSALIPEPDLHSEILETQLILRSPAWLIDNNGALGLLNALVMFAANDIRRPTPENLD</sequence>
<dbReference type="KEGG" id="pgri:PgNI_05276"/>
<reference evidence="1 2" key="1">
    <citation type="journal article" date="2019" name="Mol. Biol. Evol.">
        <title>Blast fungal genomes show frequent chromosomal changes, gene gains and losses, and effector gene turnover.</title>
        <authorList>
            <person name="Gomez Luciano L.B."/>
            <person name="Jason Tsai I."/>
            <person name="Chuma I."/>
            <person name="Tosa Y."/>
            <person name="Chen Y.H."/>
            <person name="Li J.Y."/>
            <person name="Li M.Y."/>
            <person name="Jade Lu M.Y."/>
            <person name="Nakayashiki H."/>
            <person name="Li W.H."/>
        </authorList>
    </citation>
    <scope>NUCLEOTIDE SEQUENCE [LARGE SCALE GENOMIC DNA]</scope>
    <source>
        <strain evidence="1 2">NI907</strain>
    </source>
</reference>
<proteinExistence type="predicted"/>